<dbReference type="AlphaFoldDB" id="A0AAN9RLT1"/>
<protein>
    <submittedName>
        <fullName evidence="1">Uncharacterized protein</fullName>
    </submittedName>
</protein>
<proteinExistence type="predicted"/>
<keyword evidence="3" id="KW-1185">Reference proteome</keyword>
<gene>
    <name evidence="2" type="ORF">VNO78_21139</name>
    <name evidence="1" type="ORF">VNO78_35232</name>
</gene>
<evidence type="ECO:0000313" key="2">
    <source>
        <dbReference type="EMBL" id="KAK7392695.1"/>
    </source>
</evidence>
<reference evidence="1 3" key="1">
    <citation type="submission" date="2024-01" db="EMBL/GenBank/DDBJ databases">
        <title>The genomes of 5 underutilized Papilionoideae crops provide insights into root nodulation and disease resistanc.</title>
        <authorList>
            <person name="Jiang F."/>
        </authorList>
    </citation>
    <scope>NUCLEOTIDE SEQUENCE [LARGE SCALE GENOMIC DNA]</scope>
    <source>
        <strain evidence="1">DUOXIRENSHENG_FW03</strain>
        <tissue evidence="1">Leaves</tissue>
    </source>
</reference>
<sequence length="101" mass="10855">MPLSSFAGLRPAETIDSQAEKAIDGRIGTGTRAILGPTKPCHEQSTQQEQGIFKLRLIPSIALPSSNRLNCIVYSPSKLAADSTSPRVYALFVLASAIERE</sequence>
<dbReference type="EMBL" id="JAYMYS010000005">
    <property type="protein sequence ID" value="KAK7392695.1"/>
    <property type="molecule type" value="Genomic_DNA"/>
</dbReference>
<evidence type="ECO:0000313" key="1">
    <source>
        <dbReference type="EMBL" id="KAK7375917.1"/>
    </source>
</evidence>
<comment type="caution">
    <text evidence="1">The sequence shown here is derived from an EMBL/GenBank/DDBJ whole genome shotgun (WGS) entry which is preliminary data.</text>
</comment>
<name>A0AAN9RLT1_PSOTE</name>
<organism evidence="1 3">
    <name type="scientific">Psophocarpus tetragonolobus</name>
    <name type="common">Winged bean</name>
    <name type="synonym">Dolichos tetragonolobus</name>
    <dbReference type="NCBI Taxonomy" id="3891"/>
    <lineage>
        <taxon>Eukaryota</taxon>
        <taxon>Viridiplantae</taxon>
        <taxon>Streptophyta</taxon>
        <taxon>Embryophyta</taxon>
        <taxon>Tracheophyta</taxon>
        <taxon>Spermatophyta</taxon>
        <taxon>Magnoliopsida</taxon>
        <taxon>eudicotyledons</taxon>
        <taxon>Gunneridae</taxon>
        <taxon>Pentapetalae</taxon>
        <taxon>rosids</taxon>
        <taxon>fabids</taxon>
        <taxon>Fabales</taxon>
        <taxon>Fabaceae</taxon>
        <taxon>Papilionoideae</taxon>
        <taxon>50 kb inversion clade</taxon>
        <taxon>NPAAA clade</taxon>
        <taxon>indigoferoid/millettioid clade</taxon>
        <taxon>Phaseoleae</taxon>
        <taxon>Psophocarpus</taxon>
    </lineage>
</organism>
<evidence type="ECO:0000313" key="3">
    <source>
        <dbReference type="Proteomes" id="UP001386955"/>
    </source>
</evidence>
<dbReference type="EMBL" id="JAYMYS010000040">
    <property type="protein sequence ID" value="KAK7375917.1"/>
    <property type="molecule type" value="Genomic_DNA"/>
</dbReference>
<dbReference type="Proteomes" id="UP001386955">
    <property type="component" value="Unassembled WGS sequence"/>
</dbReference>
<accession>A0AAN9RLT1</accession>